<name>A0ABX1SY92_9BIFI</name>
<gene>
    <name evidence="3" type="ORF">G1C94_1428</name>
</gene>
<dbReference type="Proteomes" id="UP000553756">
    <property type="component" value="Unassembled WGS sequence"/>
</dbReference>
<evidence type="ECO:0000256" key="1">
    <source>
        <dbReference type="ARBA" id="ARBA00004196"/>
    </source>
</evidence>
<comment type="caution">
    <text evidence="3">The sequence shown here is derived from an EMBL/GenBank/DDBJ whole genome shotgun (WGS) entry which is preliminary data.</text>
</comment>
<dbReference type="Pfam" id="PF09479">
    <property type="entry name" value="Flg_new"/>
    <property type="match status" value="3"/>
</dbReference>
<dbReference type="Gene3D" id="2.60.40.4270">
    <property type="entry name" value="Listeria-Bacteroides repeat domain"/>
    <property type="match status" value="3"/>
</dbReference>
<dbReference type="EMBL" id="JAAIIJ010000033">
    <property type="protein sequence ID" value="NMN02806.1"/>
    <property type="molecule type" value="Genomic_DNA"/>
</dbReference>
<reference evidence="3 4" key="1">
    <citation type="submission" date="2020-02" db="EMBL/GenBank/DDBJ databases">
        <title>Characterization of phylogenetic diversity of novel bifidobacterial species isolated in Czech ZOOs.</title>
        <authorList>
            <person name="Lugli G.A."/>
            <person name="Vera N.B."/>
            <person name="Ventura M."/>
        </authorList>
    </citation>
    <scope>NUCLEOTIDE SEQUENCE [LARGE SCALE GENOMIC DNA]</scope>
    <source>
        <strain evidence="3 4">DSM 109963</strain>
    </source>
</reference>
<comment type="subcellular location">
    <subcellularLocation>
        <location evidence="1">Cell envelope</location>
    </subcellularLocation>
</comment>
<keyword evidence="4" id="KW-1185">Reference proteome</keyword>
<protein>
    <submittedName>
        <fullName evidence="3">Listeria-Bacteroides repeat domain</fullName>
    </submittedName>
</protein>
<organism evidence="3 4">
    <name type="scientific">Bifidobacterium panos</name>
    <dbReference type="NCBI Taxonomy" id="2675321"/>
    <lineage>
        <taxon>Bacteria</taxon>
        <taxon>Bacillati</taxon>
        <taxon>Actinomycetota</taxon>
        <taxon>Actinomycetes</taxon>
        <taxon>Bifidobacteriales</taxon>
        <taxon>Bifidobacteriaceae</taxon>
        <taxon>Bifidobacterium</taxon>
    </lineage>
</organism>
<feature type="non-terminal residue" evidence="3">
    <location>
        <position position="1316"/>
    </location>
</feature>
<dbReference type="RefSeq" id="WP_172147143.1">
    <property type="nucleotide sequence ID" value="NZ_JAAIIJ010000033.1"/>
</dbReference>
<proteinExistence type="predicted"/>
<evidence type="ECO:0000313" key="3">
    <source>
        <dbReference type="EMBL" id="NMN02806.1"/>
    </source>
</evidence>
<accession>A0ABX1SY92</accession>
<sequence>MVRFSSQTGMGRGLPRWLAAMVSAVVSALVVLAMAVPGAWAAGSASVTSWADVLSALTTADTVTYTVSANTVPGAKLTVPSGKTLIVTGSASLAGSTSGDSLFDVAKGGRLVLDGVTLTNNTVGDNGAVHVAVGGVLDLGSDGASPVAPSITNNTTKAGTARNLVVAEQVETGTGSTKVTESATVRLNASADKPIGLSYAGDVVSPVSMVVSGATHTVTDSDIANGKITLDKTSDANNSGLETVLVNNTVVLRGAEAKILYWAPDASFNWLQDNVSGNDLVVPDAVARRSQDFTKGSNVFNDCGDLTVIHGAKDSRVSFTDNGVLNGSLDQFDFIYIEAGQTKVDGTHYYTEAEQKALLSYLDKGGRIFIQCEDTKFLNLNASGSELASKLNTGFTVLNTPPISNNATVSKKDSTVAKNLTEGLPDDWKVYIASPISYTDDKTNVIFTATADDGSEQPICVDLQAGSSTDATPWGNVTVITDGNLWTRDWKTSAYDKDTIPNAAKQFASNLVTTTKASRAVAATGTNPNTEQFEVTFEPGEAGGVATSKSVYSGSVVAAPELTFANHALEGWYYTDDQGEEQKWDFLTPVTENVTLTAKWTDQASYSVAHYRENLDGSYPADPSETVTADADGNPLKGTIGGKTDAGPMDTSSGEYEGFTAEAVDQQVITADGKTVVKVYYTRNENTVTFTVTEDGALDAGVQKTLTVKTGAPLSDDVDDAFVSPTVTPVAGKKFLGWKLSTAGADGKVYSPSEMADVTVKSYAEFVAQYEDLPDVTVVFDYNGGKDASGASYKSLTGAQGTSYKADIPATDAENLKRTGYTLDTTKTWQSSVPTVKPEGTFTAAATFKAVWTANDNTVKFVQAKDDTHGTLSYDTEFTVKTDATVGDGVDASKAQFKEPPTVSVDKGYSFVGWKCSEDGKVYASADVAAYEVKGLDETNRTVTFTAVYAANKNCTVVFNPNGGQIDGSDDGRVVSGLKDQSYAADVPAKTVMSRDGYTFGGWLNADNEVVTPSGVFDTEGVTTYTAKWDPTPNTITFNVNAADGTQTAGAATLTQVPTGTLLKDVTGYPVETGPTVKPVAGRKFLGWRCSSDNALYQPNEIGALRSKPNLTFTAEFEDTPKVTVKFDYNNGALDGKTSSEVTERQDTTQAVPQPTRAGYTLNGWTAVPSSVGNLEATDTSVTLKSDAVYTAQWKAGDQTVTFDVKDHGTLGKGVNATLTVKTDAKLNTSTESYVEPSVSANDGWKFTGWRSSADQKLYQPSQIADLLAEPGLSFTAEYQELGAVTATLNYNGGHNKAGEAYVQLSGKENVAYSDA</sequence>
<dbReference type="InterPro" id="IPR042229">
    <property type="entry name" value="Listeria/Bacterioides_rpt_sf"/>
</dbReference>
<evidence type="ECO:0000313" key="4">
    <source>
        <dbReference type="Proteomes" id="UP000553756"/>
    </source>
</evidence>
<dbReference type="InterPro" id="IPR013378">
    <property type="entry name" value="InlB-like_B-rpt"/>
</dbReference>
<feature type="region of interest" description="Disordered" evidence="2">
    <location>
        <begin position="617"/>
        <end position="648"/>
    </location>
</feature>
<evidence type="ECO:0000256" key="2">
    <source>
        <dbReference type="SAM" id="MobiDB-lite"/>
    </source>
</evidence>